<dbReference type="EMBL" id="JAUSTN010000005">
    <property type="protein sequence ID" value="MDQ0275069.1"/>
    <property type="molecule type" value="Genomic_DNA"/>
</dbReference>
<dbReference type="RefSeq" id="WP_155803751.1">
    <property type="nucleotide sequence ID" value="NZ_JAUSTN010000005.1"/>
</dbReference>
<evidence type="ECO:0000313" key="2">
    <source>
        <dbReference type="EMBL" id="MDQ0275069.1"/>
    </source>
</evidence>
<sequence length="218" mass="25734">MAILSIFAVKDNNPFLFENQKYYYVNEGWLDPYYEIYKKKFFTMDKLNEKEIEKIFSDLNDIKDEGARDILKIIKEKGKPDIKNKTPKEKVDTGKEKEAEPEIADDDVAEEPLKENEEEDYKNKQKIVDKFSFKDSKKIENSDFALLEVDHAGPRTHWFFVKIKDEKLIFISELEDTSPSFEGKVDHKGNIYLTFKDINGNINRYKSQDGGRTWETYK</sequence>
<organism evidence="2 3">
    <name type="scientific">Peptoniphilus koenoeneniae</name>
    <dbReference type="NCBI Taxonomy" id="507751"/>
    <lineage>
        <taxon>Bacteria</taxon>
        <taxon>Bacillati</taxon>
        <taxon>Bacillota</taxon>
        <taxon>Tissierellia</taxon>
        <taxon>Tissierellales</taxon>
        <taxon>Peptoniphilaceae</taxon>
        <taxon>Peptoniphilus</taxon>
    </lineage>
</organism>
<evidence type="ECO:0008006" key="4">
    <source>
        <dbReference type="Google" id="ProtNLM"/>
    </source>
</evidence>
<proteinExistence type="predicted"/>
<evidence type="ECO:0000256" key="1">
    <source>
        <dbReference type="SAM" id="MobiDB-lite"/>
    </source>
</evidence>
<evidence type="ECO:0000313" key="3">
    <source>
        <dbReference type="Proteomes" id="UP001236559"/>
    </source>
</evidence>
<feature type="compositionally biased region" description="Acidic residues" evidence="1">
    <location>
        <begin position="101"/>
        <end position="110"/>
    </location>
</feature>
<dbReference type="Proteomes" id="UP001236559">
    <property type="component" value="Unassembled WGS sequence"/>
</dbReference>
<feature type="compositionally biased region" description="Basic and acidic residues" evidence="1">
    <location>
        <begin position="83"/>
        <end position="100"/>
    </location>
</feature>
<accession>A0ABU0AV28</accession>
<protein>
    <recommendedName>
        <fullName evidence="4">Exo-alpha-sialidase</fullName>
    </recommendedName>
</protein>
<reference evidence="2 3" key="1">
    <citation type="submission" date="2023-07" db="EMBL/GenBank/DDBJ databases">
        <title>Genomic Encyclopedia of Type Strains, Phase IV (KMG-IV): sequencing the most valuable type-strain genomes for metagenomic binning, comparative biology and taxonomic classification.</title>
        <authorList>
            <person name="Goeker M."/>
        </authorList>
    </citation>
    <scope>NUCLEOTIDE SEQUENCE [LARGE SCALE GENOMIC DNA]</scope>
    <source>
        <strain evidence="2 3">DSM 22616</strain>
    </source>
</reference>
<comment type="caution">
    <text evidence="2">The sequence shown here is derived from an EMBL/GenBank/DDBJ whole genome shotgun (WGS) entry which is preliminary data.</text>
</comment>
<gene>
    <name evidence="2" type="ORF">J2S72_001093</name>
</gene>
<keyword evidence="3" id="KW-1185">Reference proteome</keyword>
<name>A0ABU0AV28_9FIRM</name>
<feature type="region of interest" description="Disordered" evidence="1">
    <location>
        <begin position="83"/>
        <end position="119"/>
    </location>
</feature>